<dbReference type="GO" id="GO:0009249">
    <property type="term" value="P:protein lipoylation"/>
    <property type="evidence" value="ECO:0007669"/>
    <property type="project" value="TreeGrafter"/>
</dbReference>
<accession>A0A6C2YSK1</accession>
<comment type="similarity">
    <text evidence="2">Belongs to the GcvH family.</text>
</comment>
<dbReference type="PROSITE" id="PS50968">
    <property type="entry name" value="BIOTINYL_LIPOYL"/>
    <property type="match status" value="1"/>
</dbReference>
<dbReference type="InterPro" id="IPR000089">
    <property type="entry name" value="Biotin_lipoyl"/>
</dbReference>
<evidence type="ECO:0000313" key="5">
    <source>
        <dbReference type="EMBL" id="VIP04670.1"/>
    </source>
</evidence>
<dbReference type="Gene3D" id="2.40.50.100">
    <property type="match status" value="1"/>
</dbReference>
<organism evidence="5">
    <name type="scientific">Tuwongella immobilis</name>
    <dbReference type="NCBI Taxonomy" id="692036"/>
    <lineage>
        <taxon>Bacteria</taxon>
        <taxon>Pseudomonadati</taxon>
        <taxon>Planctomycetota</taxon>
        <taxon>Planctomycetia</taxon>
        <taxon>Gemmatales</taxon>
        <taxon>Gemmataceae</taxon>
        <taxon>Tuwongella</taxon>
    </lineage>
</organism>
<dbReference type="GO" id="GO:0019464">
    <property type="term" value="P:glycine decarboxylation via glycine cleavage system"/>
    <property type="evidence" value="ECO:0007669"/>
    <property type="project" value="InterPro"/>
</dbReference>
<dbReference type="GO" id="GO:0005960">
    <property type="term" value="C:glycine cleavage complex"/>
    <property type="evidence" value="ECO:0007669"/>
    <property type="project" value="InterPro"/>
</dbReference>
<dbReference type="InterPro" id="IPR003016">
    <property type="entry name" value="2-oxoA_DH_lipoyl-BS"/>
</dbReference>
<dbReference type="InterPro" id="IPR002930">
    <property type="entry name" value="GCV_H"/>
</dbReference>
<gene>
    <name evidence="5" type="ORF">GMBLW1_45230</name>
</gene>
<evidence type="ECO:0000256" key="3">
    <source>
        <dbReference type="ARBA" id="ARBA00022823"/>
    </source>
</evidence>
<dbReference type="CDD" id="cd06848">
    <property type="entry name" value="GCS_H"/>
    <property type="match status" value="1"/>
</dbReference>
<proteinExistence type="inferred from homology"/>
<dbReference type="EMBL" id="LR586016">
    <property type="protein sequence ID" value="VIP04670.1"/>
    <property type="molecule type" value="Genomic_DNA"/>
</dbReference>
<dbReference type="InterPro" id="IPR033753">
    <property type="entry name" value="GCV_H/Fam206"/>
</dbReference>
<dbReference type="Proteomes" id="UP000464378">
    <property type="component" value="Chromosome"/>
</dbReference>
<dbReference type="InParanoid" id="A0A6C2YSK1"/>
<reference evidence="5" key="1">
    <citation type="submission" date="2019-04" db="EMBL/GenBank/DDBJ databases">
        <authorList>
            <consortium name="Science for Life Laboratories"/>
        </authorList>
    </citation>
    <scope>NUCLEOTIDE SEQUENCE</scope>
    <source>
        <strain evidence="5">MBLW1</strain>
    </source>
</reference>
<evidence type="ECO:0000259" key="4">
    <source>
        <dbReference type="PROSITE" id="PS50968"/>
    </source>
</evidence>
<comment type="cofactor">
    <cofactor evidence="1">
        <name>(R)-lipoate</name>
        <dbReference type="ChEBI" id="CHEBI:83088"/>
    </cofactor>
</comment>
<feature type="domain" description="Lipoyl-binding" evidence="4">
    <location>
        <begin position="37"/>
        <end position="120"/>
    </location>
</feature>
<dbReference type="InterPro" id="IPR011053">
    <property type="entry name" value="Single_hybrid_motif"/>
</dbReference>
<dbReference type="AlphaFoldDB" id="A0A6C2YSK1"/>
<evidence type="ECO:0000256" key="2">
    <source>
        <dbReference type="ARBA" id="ARBA00009249"/>
    </source>
</evidence>
<keyword evidence="3" id="KW-0450">Lipoyl</keyword>
<name>A0A6C2YSK1_9BACT</name>
<dbReference type="PANTHER" id="PTHR11715">
    <property type="entry name" value="GLYCINE CLEAVAGE SYSTEM H PROTEIN"/>
    <property type="match status" value="1"/>
</dbReference>
<sequence>MTPENLVFDMGKFPAAIPGDRRYCKNHMWCLTDSNGQHRFGFTAYAIRLMQDVYFLEWCVNEGDTIALKQQIGNIETSKATSDLFAPIAGQLTIINGELLKDPSAINADCYTAGWLFEMAGEATNTLSPSEYHAHLTATWENTQRILKGQMHD</sequence>
<dbReference type="SUPFAM" id="SSF51230">
    <property type="entry name" value="Single hybrid motif"/>
    <property type="match status" value="1"/>
</dbReference>
<protein>
    <recommendedName>
        <fullName evidence="4">Lipoyl-binding domain-containing protein</fullName>
    </recommendedName>
</protein>
<evidence type="ECO:0000313" key="6">
    <source>
        <dbReference type="Proteomes" id="UP000464378"/>
    </source>
</evidence>
<dbReference type="EMBL" id="LR593887">
    <property type="protein sequence ID" value="VTS06700.1"/>
    <property type="molecule type" value="Genomic_DNA"/>
</dbReference>
<dbReference type="RefSeq" id="WP_162659720.1">
    <property type="nucleotide sequence ID" value="NZ_LR593887.1"/>
</dbReference>
<dbReference type="KEGG" id="tim:GMBLW1_45230"/>
<keyword evidence="6" id="KW-1185">Reference proteome</keyword>
<evidence type="ECO:0000256" key="1">
    <source>
        <dbReference type="ARBA" id="ARBA00001938"/>
    </source>
</evidence>
<dbReference type="PANTHER" id="PTHR11715:SF3">
    <property type="entry name" value="GLYCINE CLEAVAGE SYSTEM H PROTEIN-RELATED"/>
    <property type="match status" value="1"/>
</dbReference>
<dbReference type="GO" id="GO:0005829">
    <property type="term" value="C:cytosol"/>
    <property type="evidence" value="ECO:0007669"/>
    <property type="project" value="TreeGrafter"/>
</dbReference>
<dbReference type="PROSITE" id="PS00189">
    <property type="entry name" value="LIPOYL"/>
    <property type="match status" value="1"/>
</dbReference>
<dbReference type="Pfam" id="PF01597">
    <property type="entry name" value="GCV_H"/>
    <property type="match status" value="1"/>
</dbReference>